<feature type="transmembrane region" description="Helical" evidence="3">
    <location>
        <begin position="18"/>
        <end position="39"/>
    </location>
</feature>
<dbReference type="RefSeq" id="WP_084416772.1">
    <property type="nucleotide sequence ID" value="NZ_CP042912.1"/>
</dbReference>
<name>A0A5B9PAV5_9BACT</name>
<dbReference type="Gene3D" id="2.40.30.170">
    <property type="match status" value="1"/>
</dbReference>
<dbReference type="EMBL" id="CP042912">
    <property type="protein sequence ID" value="QEG22100.1"/>
    <property type="molecule type" value="Genomic_DNA"/>
</dbReference>
<dbReference type="Gene3D" id="2.40.50.100">
    <property type="match status" value="1"/>
</dbReference>
<gene>
    <name evidence="5" type="primary">mdtA_1</name>
    <name evidence="5" type="ORF">MFFC18_19610</name>
</gene>
<proteinExistence type="inferred from homology"/>
<dbReference type="STRING" id="980251.GCA_001642875_03448"/>
<evidence type="ECO:0000256" key="1">
    <source>
        <dbReference type="ARBA" id="ARBA00009477"/>
    </source>
</evidence>
<dbReference type="PANTHER" id="PTHR30469">
    <property type="entry name" value="MULTIDRUG RESISTANCE PROTEIN MDTA"/>
    <property type="match status" value="1"/>
</dbReference>
<protein>
    <submittedName>
        <fullName evidence="5">Multidrug resistance protein MdtA</fullName>
    </submittedName>
</protein>
<evidence type="ECO:0000313" key="6">
    <source>
        <dbReference type="Proteomes" id="UP000322214"/>
    </source>
</evidence>
<dbReference type="Gene3D" id="2.40.420.20">
    <property type="match status" value="1"/>
</dbReference>
<evidence type="ECO:0000256" key="3">
    <source>
        <dbReference type="SAM" id="Phobius"/>
    </source>
</evidence>
<organism evidence="5 6">
    <name type="scientific">Mariniblastus fucicola</name>
    <dbReference type="NCBI Taxonomy" id="980251"/>
    <lineage>
        <taxon>Bacteria</taxon>
        <taxon>Pseudomonadati</taxon>
        <taxon>Planctomycetota</taxon>
        <taxon>Planctomycetia</taxon>
        <taxon>Pirellulales</taxon>
        <taxon>Pirellulaceae</taxon>
        <taxon>Mariniblastus</taxon>
    </lineage>
</organism>
<keyword evidence="3" id="KW-1133">Transmembrane helix</keyword>
<dbReference type="NCBIfam" id="TIGR01730">
    <property type="entry name" value="RND_mfp"/>
    <property type="match status" value="1"/>
</dbReference>
<dbReference type="Pfam" id="PF25917">
    <property type="entry name" value="BSH_RND"/>
    <property type="match status" value="1"/>
</dbReference>
<dbReference type="Gene3D" id="1.10.287.470">
    <property type="entry name" value="Helix hairpin bin"/>
    <property type="match status" value="1"/>
</dbReference>
<evidence type="ECO:0000256" key="2">
    <source>
        <dbReference type="SAM" id="Coils"/>
    </source>
</evidence>
<dbReference type="AlphaFoldDB" id="A0A5B9PAV5"/>
<evidence type="ECO:0000313" key="5">
    <source>
        <dbReference type="EMBL" id="QEG22100.1"/>
    </source>
</evidence>
<dbReference type="InterPro" id="IPR058625">
    <property type="entry name" value="MdtA-like_BSH"/>
</dbReference>
<keyword evidence="6" id="KW-1185">Reference proteome</keyword>
<keyword evidence="3" id="KW-0472">Membrane</keyword>
<dbReference type="OrthoDB" id="9781888at2"/>
<dbReference type="KEGG" id="mff:MFFC18_19610"/>
<dbReference type="InterPro" id="IPR006143">
    <property type="entry name" value="RND_pump_MFP"/>
</dbReference>
<accession>A0A5B9PAV5</accession>
<evidence type="ECO:0000259" key="4">
    <source>
        <dbReference type="Pfam" id="PF25917"/>
    </source>
</evidence>
<dbReference type="SUPFAM" id="SSF111369">
    <property type="entry name" value="HlyD-like secretion proteins"/>
    <property type="match status" value="1"/>
</dbReference>
<dbReference type="PANTHER" id="PTHR30469:SF12">
    <property type="entry name" value="MULTIDRUG RESISTANCE PROTEIN MDTA"/>
    <property type="match status" value="1"/>
</dbReference>
<comment type="similarity">
    <text evidence="1">Belongs to the membrane fusion protein (MFP) (TC 8.A.1) family.</text>
</comment>
<dbReference type="Proteomes" id="UP000322214">
    <property type="component" value="Chromosome"/>
</dbReference>
<feature type="domain" description="Multidrug resistance protein MdtA-like barrel-sandwich hybrid" evidence="4">
    <location>
        <begin position="84"/>
        <end position="227"/>
    </location>
</feature>
<feature type="coiled-coil region" evidence="2">
    <location>
        <begin position="128"/>
        <end position="195"/>
    </location>
</feature>
<sequence>MNESSDQRTRSGVRWLRIVFNAIVCAAILSGAAYAIVVINRTEPVAEKANSTRKSSALVDTITVNYGTYSPAVSVLGTVRPAQQISLRPRVSGQVVELADAFVPGGMIGKGDLLLRIDPADFENALSISKSELEQAKASMEIEKARQRLAEKELKLLEDSIDGTNRGLVLREPQIASIKAEVSAAEAAVERAQLDLERATIYAPFDSQVLDRSVNVGSQVSPGNDLGQLVGLEQYWVMASVPIRSLRWVELPDEKEIGGSKVTLRNPDAWGPDITREGRVSRLIGTLDEQTRLARVMIIVEDPLGRDNGAPPLILDSLLTTEIQGKAVERVVRLDREYVRDEDTVWAMRDGKLEIQPVTVEYRDSEFAYISDGLVDGDEVVISTLATPAEGIGLKKRGASK</sequence>
<dbReference type="GO" id="GO:1990281">
    <property type="term" value="C:efflux pump complex"/>
    <property type="evidence" value="ECO:0007669"/>
    <property type="project" value="TreeGrafter"/>
</dbReference>
<keyword evidence="2" id="KW-0175">Coiled coil</keyword>
<reference evidence="5 6" key="1">
    <citation type="submission" date="2019-08" db="EMBL/GenBank/DDBJ databases">
        <title>Deep-cultivation of Planctomycetes and their phenomic and genomic characterization uncovers novel biology.</title>
        <authorList>
            <person name="Wiegand S."/>
            <person name="Jogler M."/>
            <person name="Boedeker C."/>
            <person name="Pinto D."/>
            <person name="Vollmers J."/>
            <person name="Rivas-Marin E."/>
            <person name="Kohn T."/>
            <person name="Peeters S.H."/>
            <person name="Heuer A."/>
            <person name="Rast P."/>
            <person name="Oberbeckmann S."/>
            <person name="Bunk B."/>
            <person name="Jeske O."/>
            <person name="Meyerdierks A."/>
            <person name="Storesund J.E."/>
            <person name="Kallscheuer N."/>
            <person name="Luecker S."/>
            <person name="Lage O.M."/>
            <person name="Pohl T."/>
            <person name="Merkel B.J."/>
            <person name="Hornburger P."/>
            <person name="Mueller R.-W."/>
            <person name="Bruemmer F."/>
            <person name="Labrenz M."/>
            <person name="Spormann A.M."/>
            <person name="Op den Camp H."/>
            <person name="Overmann J."/>
            <person name="Amann R."/>
            <person name="Jetten M.S.M."/>
            <person name="Mascher T."/>
            <person name="Medema M.H."/>
            <person name="Devos D.P."/>
            <person name="Kaster A.-K."/>
            <person name="Ovreas L."/>
            <person name="Rohde M."/>
            <person name="Galperin M.Y."/>
            <person name="Jogler C."/>
        </authorList>
    </citation>
    <scope>NUCLEOTIDE SEQUENCE [LARGE SCALE GENOMIC DNA]</scope>
    <source>
        <strain evidence="5 6">FC18</strain>
    </source>
</reference>
<dbReference type="GO" id="GO:0015562">
    <property type="term" value="F:efflux transmembrane transporter activity"/>
    <property type="evidence" value="ECO:0007669"/>
    <property type="project" value="TreeGrafter"/>
</dbReference>
<keyword evidence="3" id="KW-0812">Transmembrane</keyword>